<protein>
    <recommendedName>
        <fullName evidence="3">Helix-turn-helix domain-containing protein</fullName>
    </recommendedName>
</protein>
<reference evidence="1 2" key="1">
    <citation type="submission" date="2019-04" db="EMBL/GenBank/DDBJ databases">
        <title>Draft Whole-Genome sequence of the purple photosynthetic bacterium Rhodobacter capsulatus SP108 with an indigenous class A beta-lactamase.</title>
        <authorList>
            <person name="Robertson S."/>
            <person name="Meyer T.E."/>
            <person name="Kyndt J.A."/>
        </authorList>
    </citation>
    <scope>NUCLEOTIDE SEQUENCE [LARGE SCALE GENOMIC DNA]</scope>
    <source>
        <strain evidence="1 2">SP108</strain>
    </source>
</reference>
<organism evidence="1 2">
    <name type="scientific">Rhodobacter capsulatus</name>
    <name type="common">Rhodopseudomonas capsulata</name>
    <dbReference type="NCBI Taxonomy" id="1061"/>
    <lineage>
        <taxon>Bacteria</taxon>
        <taxon>Pseudomonadati</taxon>
        <taxon>Pseudomonadota</taxon>
        <taxon>Alphaproteobacteria</taxon>
        <taxon>Rhodobacterales</taxon>
        <taxon>Rhodobacter group</taxon>
        <taxon>Rhodobacter</taxon>
    </lineage>
</organism>
<dbReference type="RefSeq" id="WP_136909804.1">
    <property type="nucleotide sequence ID" value="NZ_SWJZ01000153.1"/>
</dbReference>
<evidence type="ECO:0000313" key="1">
    <source>
        <dbReference type="EMBL" id="TKD12925.1"/>
    </source>
</evidence>
<dbReference type="AlphaFoldDB" id="A0A4U1JLS7"/>
<sequence>MNQPLEESVRACLSIYREPTVSEVSLWVLALQPFSPGDAEMALAEWVRSNDAAPTPAAIVRLIAAARQPTTLRAIAERVAVRHGITFAELVGRMKAPHLVDARRAAVGEMMAAGFSSAQIGRALTRDSSSIRHLASQISNKTSAEEGDHHVH</sequence>
<dbReference type="SUPFAM" id="SSF48295">
    <property type="entry name" value="TrpR-like"/>
    <property type="match status" value="1"/>
</dbReference>
<gene>
    <name evidence="1" type="ORF">FBT96_20095</name>
</gene>
<dbReference type="EMBL" id="SWJZ01000153">
    <property type="protein sequence ID" value="TKD12925.1"/>
    <property type="molecule type" value="Genomic_DNA"/>
</dbReference>
<proteinExistence type="predicted"/>
<comment type="caution">
    <text evidence="1">The sequence shown here is derived from an EMBL/GenBank/DDBJ whole genome shotgun (WGS) entry which is preliminary data.</text>
</comment>
<dbReference type="GO" id="GO:0043565">
    <property type="term" value="F:sequence-specific DNA binding"/>
    <property type="evidence" value="ECO:0007669"/>
    <property type="project" value="InterPro"/>
</dbReference>
<accession>A0A4U1JLS7</accession>
<dbReference type="InterPro" id="IPR010921">
    <property type="entry name" value="Trp_repressor/repl_initiator"/>
</dbReference>
<evidence type="ECO:0008006" key="3">
    <source>
        <dbReference type="Google" id="ProtNLM"/>
    </source>
</evidence>
<evidence type="ECO:0000313" key="2">
    <source>
        <dbReference type="Proteomes" id="UP000310597"/>
    </source>
</evidence>
<dbReference type="OrthoDB" id="9888435at2"/>
<dbReference type="Proteomes" id="UP000310597">
    <property type="component" value="Unassembled WGS sequence"/>
</dbReference>
<dbReference type="Gene3D" id="1.10.1750.10">
    <property type="match status" value="1"/>
</dbReference>
<name>A0A4U1JLS7_RHOCA</name>